<keyword evidence="2" id="KW-0238">DNA-binding</keyword>
<evidence type="ECO:0000256" key="4">
    <source>
        <dbReference type="PROSITE-ProRule" id="PRU10137"/>
    </source>
</evidence>
<gene>
    <name evidence="8" type="ORF">SAMN04488061_3358</name>
</gene>
<evidence type="ECO:0000256" key="2">
    <source>
        <dbReference type="ARBA" id="ARBA00023125"/>
    </source>
</evidence>
<proteinExistence type="predicted"/>
<evidence type="ECO:0000313" key="8">
    <source>
        <dbReference type="EMBL" id="SDP57120.1"/>
    </source>
</evidence>
<feature type="active site" description="O-(5'-phospho-DNA)-serine intermediate" evidence="4">
    <location>
        <position position="16"/>
    </location>
</feature>
<feature type="coiled-coil region" evidence="5">
    <location>
        <begin position="385"/>
        <end position="428"/>
    </location>
</feature>
<accession>A0A1H0TTP1</accession>
<dbReference type="InterPro" id="IPR025827">
    <property type="entry name" value="Zn_ribbon_recom_dom"/>
</dbReference>
<dbReference type="PROSITE" id="PS51736">
    <property type="entry name" value="RECOMBINASES_3"/>
    <property type="match status" value="1"/>
</dbReference>
<evidence type="ECO:0000256" key="5">
    <source>
        <dbReference type="SAM" id="Coils"/>
    </source>
</evidence>
<dbReference type="PANTHER" id="PTHR30461:SF23">
    <property type="entry name" value="DNA RECOMBINASE-RELATED"/>
    <property type="match status" value="1"/>
</dbReference>
<dbReference type="Pfam" id="PF13408">
    <property type="entry name" value="Zn_ribbon_recom"/>
    <property type="match status" value="1"/>
</dbReference>
<dbReference type="CDD" id="cd00338">
    <property type="entry name" value="Ser_Recombinase"/>
    <property type="match status" value="1"/>
</dbReference>
<dbReference type="Gene3D" id="3.90.1750.20">
    <property type="entry name" value="Putative Large Serine Recombinase, Chain B, Domain 2"/>
    <property type="match status" value="1"/>
</dbReference>
<evidence type="ECO:0000259" key="6">
    <source>
        <dbReference type="PROSITE" id="PS51736"/>
    </source>
</evidence>
<comment type="caution">
    <text evidence="8">The sequence shown here is derived from an EMBL/GenBank/DDBJ whole genome shotgun (WGS) entry which is preliminary data.</text>
</comment>
<dbReference type="InterPro" id="IPR036162">
    <property type="entry name" value="Resolvase-like_N_sf"/>
</dbReference>
<dbReference type="InterPro" id="IPR050639">
    <property type="entry name" value="SSR_resolvase"/>
</dbReference>
<dbReference type="InterPro" id="IPR038109">
    <property type="entry name" value="DNA_bind_recomb_sf"/>
</dbReference>
<dbReference type="Proteomes" id="UP000198795">
    <property type="component" value="Unassembled WGS sequence"/>
</dbReference>
<name>A0A1H0TTP1_9HYPH</name>
<dbReference type="InterPro" id="IPR006118">
    <property type="entry name" value="Recombinase_CS"/>
</dbReference>
<dbReference type="PROSITE" id="PS51737">
    <property type="entry name" value="RECOMBINASE_DNA_BIND"/>
    <property type="match status" value="1"/>
</dbReference>
<keyword evidence="5" id="KW-0175">Coiled coil</keyword>
<evidence type="ECO:0000259" key="7">
    <source>
        <dbReference type="PROSITE" id="PS51737"/>
    </source>
</evidence>
<dbReference type="InterPro" id="IPR006119">
    <property type="entry name" value="Resolv_N"/>
</dbReference>
<evidence type="ECO:0000313" key="9">
    <source>
        <dbReference type="Proteomes" id="UP000198795"/>
    </source>
</evidence>
<keyword evidence="3" id="KW-0233">DNA recombination</keyword>
<dbReference type="PROSITE" id="PS00397">
    <property type="entry name" value="RECOMBINASES_1"/>
    <property type="match status" value="1"/>
</dbReference>
<keyword evidence="1" id="KW-0229">DNA integration</keyword>
<dbReference type="SMART" id="SM00857">
    <property type="entry name" value="Resolvase"/>
    <property type="match status" value="1"/>
</dbReference>
<dbReference type="EMBL" id="FNJC01000005">
    <property type="protein sequence ID" value="SDP57120.1"/>
    <property type="molecule type" value="Genomic_DNA"/>
</dbReference>
<sequence length="527" mass="59614">MTRSSMPPAVIYCRVSSVRQLKEGDGLASQETRCREYARHKGYDIVQVFRDEGVSGGMIDRPGMQAMLAFLRQHKNAGGLSVIIDDISRLARGLQAHIELRSAIGQAGGKLESPSIEFGEDSDSVLVENLLASVSQHQRQKNAEQVKNRMRARFMNGYWVFSCPVGYRYERVAGHGKMLVPDEPTASIVREALEGFASGRFSSQTEVKRFMDQHGAFAKARSRSSCLQKVREVLERPLYAGVMDMPSWGLTGIQGKHQPLITFETHRRVLERLHGPRYGIARKDMRDDFPLRGIVLCACCERPMTAAWSKGRNGRYPYYSCHTKGCEQGRKSIRKEKLEGEFTDLLESLRPSQEIYAALREMLTAAWELRRRACGDRTSLLKSELSQIERKTAQLMDRLVEADNATLIAAYEEQVRKLHSQRIAVQEKLAGPAPAAGDFEESYRTALEFIENPAKQWASDDLAKRRLVPKLMFGDRMLYRKNDGYRTAGITHPFRVLKAIQDGKSGMVEPRGIEPLTSWVRSRRSPI</sequence>
<protein>
    <submittedName>
        <fullName evidence="8">Recombinase zinc beta ribbon domain-containing protein</fullName>
    </submittedName>
</protein>
<reference evidence="8 9" key="1">
    <citation type="submission" date="2016-10" db="EMBL/GenBank/DDBJ databases">
        <authorList>
            <person name="Varghese N."/>
            <person name="Submissions S."/>
        </authorList>
    </citation>
    <scope>NUCLEOTIDE SEQUENCE [LARGE SCALE GENOMIC DNA]</scope>
    <source>
        <strain evidence="8 9">CGMCC 1.6497</strain>
    </source>
</reference>
<feature type="domain" description="Resolvase/invertase-type recombinase catalytic" evidence="6">
    <location>
        <begin position="8"/>
        <end position="161"/>
    </location>
</feature>
<evidence type="ECO:0000256" key="1">
    <source>
        <dbReference type="ARBA" id="ARBA00022908"/>
    </source>
</evidence>
<dbReference type="InterPro" id="IPR011109">
    <property type="entry name" value="DNA_bind_recombinase_dom"/>
</dbReference>
<dbReference type="Gene3D" id="3.40.50.1390">
    <property type="entry name" value="Resolvase, N-terminal catalytic domain"/>
    <property type="match status" value="1"/>
</dbReference>
<dbReference type="PANTHER" id="PTHR30461">
    <property type="entry name" value="DNA-INVERTASE FROM LAMBDOID PROPHAGE"/>
    <property type="match status" value="1"/>
</dbReference>
<feature type="domain" description="Recombinase" evidence="7">
    <location>
        <begin position="164"/>
        <end position="279"/>
    </location>
</feature>
<dbReference type="SUPFAM" id="SSF53041">
    <property type="entry name" value="Resolvase-like"/>
    <property type="match status" value="1"/>
</dbReference>
<dbReference type="Pfam" id="PF00239">
    <property type="entry name" value="Resolvase"/>
    <property type="match status" value="1"/>
</dbReference>
<evidence type="ECO:0000256" key="3">
    <source>
        <dbReference type="ARBA" id="ARBA00023172"/>
    </source>
</evidence>
<keyword evidence="9" id="KW-1185">Reference proteome</keyword>
<organism evidence="8 9">
    <name type="scientific">Filomicrobium insigne</name>
    <dbReference type="NCBI Taxonomy" id="418854"/>
    <lineage>
        <taxon>Bacteria</taxon>
        <taxon>Pseudomonadati</taxon>
        <taxon>Pseudomonadota</taxon>
        <taxon>Alphaproteobacteria</taxon>
        <taxon>Hyphomicrobiales</taxon>
        <taxon>Hyphomicrobiaceae</taxon>
        <taxon>Filomicrobium</taxon>
    </lineage>
</organism>